<dbReference type="Proteomes" id="UP000249046">
    <property type="component" value="Unassembled WGS sequence"/>
</dbReference>
<comment type="caution">
    <text evidence="2">The sequence shown here is derived from an EMBL/GenBank/DDBJ whole genome shotgun (WGS) entry which is preliminary data.</text>
</comment>
<feature type="transmembrane region" description="Helical" evidence="1">
    <location>
        <begin position="58"/>
        <end position="77"/>
    </location>
</feature>
<keyword evidence="1" id="KW-0812">Transmembrane</keyword>
<feature type="transmembrane region" description="Helical" evidence="1">
    <location>
        <begin position="107"/>
        <end position="127"/>
    </location>
</feature>
<evidence type="ECO:0008006" key="4">
    <source>
        <dbReference type="Google" id="ProtNLM"/>
    </source>
</evidence>
<keyword evidence="1" id="KW-0472">Membrane</keyword>
<organism evidence="2 3">
    <name type="scientific">Rhodanobacter denitrificans</name>
    <dbReference type="NCBI Taxonomy" id="666685"/>
    <lineage>
        <taxon>Bacteria</taxon>
        <taxon>Pseudomonadati</taxon>
        <taxon>Pseudomonadota</taxon>
        <taxon>Gammaproteobacteria</taxon>
        <taxon>Lysobacterales</taxon>
        <taxon>Rhodanobacteraceae</taxon>
        <taxon>Rhodanobacter</taxon>
    </lineage>
</organism>
<dbReference type="GO" id="GO:0015097">
    <property type="term" value="F:mercury ion transmembrane transporter activity"/>
    <property type="evidence" value="ECO:0007669"/>
    <property type="project" value="InterPro"/>
</dbReference>
<reference evidence="2 3" key="1">
    <citation type="submission" date="2017-08" db="EMBL/GenBank/DDBJ databases">
        <title>Infants hospitalized years apart are colonized by the same room-sourced microbial strains.</title>
        <authorList>
            <person name="Brooks B."/>
            <person name="Olm M.R."/>
            <person name="Firek B.A."/>
            <person name="Baker R."/>
            <person name="Thomas B.C."/>
            <person name="Morowitz M.J."/>
            <person name="Banfield J.F."/>
        </authorList>
    </citation>
    <scope>NUCLEOTIDE SEQUENCE [LARGE SCALE GENOMIC DNA]</scope>
    <source>
        <strain evidence="2">S2_005_003_R2_42</strain>
    </source>
</reference>
<sequence length="144" mass="15287">MNEPGPDPDPTVSITRVADRVGATASFLCAVHCALLPLLVAVLPAIGLGFLADHGFERGFVVFAVILAFSTMIAGFRRHHHLRAFWFLIPGVLLLLTGVVIDPDHAGSLHAVLLASGGTLVAAAHLINLRLGHGVHVHDAYCRH</sequence>
<protein>
    <recommendedName>
        <fullName evidence="4">MerC domain-containing protein</fullName>
    </recommendedName>
</protein>
<gene>
    <name evidence="2" type="ORF">DI564_12130</name>
</gene>
<dbReference type="GO" id="GO:0016020">
    <property type="term" value="C:membrane"/>
    <property type="evidence" value="ECO:0007669"/>
    <property type="project" value="InterPro"/>
</dbReference>
<name>A0A2W5KBK2_9GAMM</name>
<evidence type="ECO:0000313" key="2">
    <source>
        <dbReference type="EMBL" id="PZQ12798.1"/>
    </source>
</evidence>
<feature type="transmembrane region" description="Helical" evidence="1">
    <location>
        <begin position="84"/>
        <end position="101"/>
    </location>
</feature>
<proteinExistence type="predicted"/>
<dbReference type="AlphaFoldDB" id="A0A2W5KBK2"/>
<dbReference type="Pfam" id="PF03203">
    <property type="entry name" value="MerC"/>
    <property type="match status" value="1"/>
</dbReference>
<evidence type="ECO:0000313" key="3">
    <source>
        <dbReference type="Proteomes" id="UP000249046"/>
    </source>
</evidence>
<dbReference type="EMBL" id="QFPO01000011">
    <property type="protein sequence ID" value="PZQ12798.1"/>
    <property type="molecule type" value="Genomic_DNA"/>
</dbReference>
<evidence type="ECO:0000256" key="1">
    <source>
        <dbReference type="SAM" id="Phobius"/>
    </source>
</evidence>
<accession>A0A2W5KBK2</accession>
<keyword evidence="1" id="KW-1133">Transmembrane helix</keyword>
<feature type="transmembrane region" description="Helical" evidence="1">
    <location>
        <begin position="25"/>
        <end position="52"/>
    </location>
</feature>
<dbReference type="InterPro" id="IPR004891">
    <property type="entry name" value="Mercury-R_MerC"/>
</dbReference>